<accession>A0A183T4J1</accession>
<protein>
    <submittedName>
        <fullName evidence="5">Protein kinase domain-containing protein</fullName>
    </submittedName>
</protein>
<dbReference type="Proteomes" id="UP000275846">
    <property type="component" value="Unassembled WGS sequence"/>
</dbReference>
<dbReference type="AlphaFoldDB" id="A0A183T4J1"/>
<feature type="compositionally biased region" description="Polar residues" evidence="1">
    <location>
        <begin position="363"/>
        <end position="373"/>
    </location>
</feature>
<dbReference type="OrthoDB" id="6279010at2759"/>
<evidence type="ECO:0000313" key="3">
    <source>
        <dbReference type="EMBL" id="VDL97774.1"/>
    </source>
</evidence>
<evidence type="ECO:0000256" key="2">
    <source>
        <dbReference type="SAM" id="Phobius"/>
    </source>
</evidence>
<sequence length="519" mass="56058">MAFKGFISATPPEVKHLVEVESDDGSSNLPVRATPPLQTPPIQPHTYALVVGIGCLALLLLIMVLVMIAHWRRRSFTGRHKLEKLSLSLQQHTAAAKPLVKPEAGEKLKITPPSSGVKVNAGTSTQGISSMSSVGAVDLPFQWDYSNPIMHDPTNMRDAVSDTQGEDSSADQYFQVAPDSGVYTTLPGSESESGNQVLDTLGMQPIYVQEGSTYVNTMSRTPNDLRLLSPLTHNQPQMYHIPPPLPPCFPLPPPPAHPPPSPVSSSTTCYAKPDWSRLTTRGNCVNTNCDKEFSQLQPSQEVTAAGTMGLTNTFSFRYSMPSNRNGVQMTPIFAGPGSTLNSLLDHGTTLWSPLHRRRDDNNHGQCYASQQQPQATSGMILSLDGGADLAAVAFPMSEYSSPTPVSSIIYGGFQGSPSLLPHLENSHSEVESGHSQRQLEAAPLYPPLSESSQLSWCAPQAPAFPIPPLYISDPPTTGKPSPATDMTSRRIPVQELFNLKLPRGKQLRGRVPNLSSSDV</sequence>
<keyword evidence="2" id="KW-0472">Membrane</keyword>
<feature type="transmembrane region" description="Helical" evidence="2">
    <location>
        <begin position="47"/>
        <end position="71"/>
    </location>
</feature>
<name>A0A183T4J1_SCHSO</name>
<evidence type="ECO:0000313" key="4">
    <source>
        <dbReference type="Proteomes" id="UP000275846"/>
    </source>
</evidence>
<keyword evidence="4" id="KW-1185">Reference proteome</keyword>
<reference evidence="5" key="1">
    <citation type="submission" date="2016-06" db="UniProtKB">
        <authorList>
            <consortium name="WormBaseParasite"/>
        </authorList>
    </citation>
    <scope>IDENTIFICATION</scope>
</reference>
<feature type="region of interest" description="Disordered" evidence="1">
    <location>
        <begin position="354"/>
        <end position="373"/>
    </location>
</feature>
<reference evidence="3 4" key="2">
    <citation type="submission" date="2018-11" db="EMBL/GenBank/DDBJ databases">
        <authorList>
            <consortium name="Pathogen Informatics"/>
        </authorList>
    </citation>
    <scope>NUCLEOTIDE SEQUENCE [LARGE SCALE GENOMIC DNA]</scope>
    <source>
        <strain evidence="3 4">NST_G2</strain>
    </source>
</reference>
<dbReference type="EMBL" id="UYSU01036492">
    <property type="protein sequence ID" value="VDL97774.1"/>
    <property type="molecule type" value="Genomic_DNA"/>
</dbReference>
<evidence type="ECO:0000313" key="5">
    <source>
        <dbReference type="WBParaSite" id="SSLN_0001182501-mRNA-1"/>
    </source>
</evidence>
<evidence type="ECO:0000256" key="1">
    <source>
        <dbReference type="SAM" id="MobiDB-lite"/>
    </source>
</evidence>
<organism evidence="5">
    <name type="scientific">Schistocephalus solidus</name>
    <name type="common">Tapeworm</name>
    <dbReference type="NCBI Taxonomy" id="70667"/>
    <lineage>
        <taxon>Eukaryota</taxon>
        <taxon>Metazoa</taxon>
        <taxon>Spiralia</taxon>
        <taxon>Lophotrochozoa</taxon>
        <taxon>Platyhelminthes</taxon>
        <taxon>Cestoda</taxon>
        <taxon>Eucestoda</taxon>
        <taxon>Diphyllobothriidea</taxon>
        <taxon>Diphyllobothriidae</taxon>
        <taxon>Schistocephalus</taxon>
    </lineage>
</organism>
<keyword evidence="2" id="KW-0812">Transmembrane</keyword>
<proteinExistence type="predicted"/>
<keyword evidence="2" id="KW-1133">Transmembrane helix</keyword>
<gene>
    <name evidence="3" type="ORF">SSLN_LOCUS11389</name>
</gene>
<dbReference type="WBParaSite" id="SSLN_0001182501-mRNA-1">
    <property type="protein sequence ID" value="SSLN_0001182501-mRNA-1"/>
    <property type="gene ID" value="SSLN_0001182501"/>
</dbReference>